<dbReference type="InterPro" id="IPR036237">
    <property type="entry name" value="Xyl_isomerase-like_sf"/>
</dbReference>
<dbReference type="Proteomes" id="UP001341444">
    <property type="component" value="Unassembled WGS sequence"/>
</dbReference>
<evidence type="ECO:0000256" key="6">
    <source>
        <dbReference type="ARBA" id="ARBA00023204"/>
    </source>
</evidence>
<comment type="caution">
    <text evidence="7">The sequence shown here is derived from an EMBL/GenBank/DDBJ whole genome shotgun (WGS) entry which is preliminary data.</text>
</comment>
<keyword evidence="4" id="KW-0228">DNA excision</keyword>
<sequence>MKLGYACINLTLPTKFKTCRLKTVETEGICKVKDLTLHNLSEVLRAVKWNADHGILMYRISSDIIPFASHEITNDWIWWEDTDVLRLAKEIKEVKHQYHMRFSCHPGQYTLLNSPREEVVLRSLEDLMYHNLLMDLLEGQDMILHVGGAYGDKVQAKERFIQAYNQLPTGIKDKLRLENDHTIFTISDVVEISSKCGVPICFDIHHSNCNPPIEPVESFIPSIIRSWDGYGRPKTHISSGRNSKTDPAHHDYILEEDFEAYCNILKGYEVDMMFEAKKKEQAVLRMMNWIQKTNKETEFHIEGL</sequence>
<protein>
    <submittedName>
        <fullName evidence="7">UV DNA damage repair endonuclease UvsE</fullName>
    </submittedName>
</protein>
<accession>A0ABU6MHZ9</accession>
<keyword evidence="3" id="KW-0227">DNA damage</keyword>
<proteinExistence type="predicted"/>
<evidence type="ECO:0000313" key="7">
    <source>
        <dbReference type="EMBL" id="MED1204022.1"/>
    </source>
</evidence>
<dbReference type="EMBL" id="JARMAB010000019">
    <property type="protein sequence ID" value="MED1204022.1"/>
    <property type="molecule type" value="Genomic_DNA"/>
</dbReference>
<dbReference type="RefSeq" id="WP_066264330.1">
    <property type="nucleotide sequence ID" value="NZ_JARMAB010000019.1"/>
</dbReference>
<evidence type="ECO:0000256" key="1">
    <source>
        <dbReference type="ARBA" id="ARBA00022722"/>
    </source>
</evidence>
<keyword evidence="2 7" id="KW-0255">Endonuclease</keyword>
<keyword evidence="8" id="KW-1185">Reference proteome</keyword>
<name>A0ABU6MHZ9_9BACI</name>
<dbReference type="InterPro" id="IPR004601">
    <property type="entry name" value="UvdE"/>
</dbReference>
<evidence type="ECO:0000313" key="8">
    <source>
        <dbReference type="Proteomes" id="UP001341444"/>
    </source>
</evidence>
<keyword evidence="5" id="KW-0378">Hydrolase</keyword>
<keyword evidence="6" id="KW-0234">DNA repair</keyword>
<evidence type="ECO:0000256" key="4">
    <source>
        <dbReference type="ARBA" id="ARBA00022769"/>
    </source>
</evidence>
<dbReference type="NCBIfam" id="TIGR00629">
    <property type="entry name" value="uvde"/>
    <property type="match status" value="1"/>
</dbReference>
<organism evidence="7 8">
    <name type="scientific">Heyndrickxia acidicola</name>
    <dbReference type="NCBI Taxonomy" id="209389"/>
    <lineage>
        <taxon>Bacteria</taxon>
        <taxon>Bacillati</taxon>
        <taxon>Bacillota</taxon>
        <taxon>Bacilli</taxon>
        <taxon>Bacillales</taxon>
        <taxon>Bacillaceae</taxon>
        <taxon>Heyndrickxia</taxon>
    </lineage>
</organism>
<dbReference type="Pfam" id="PF03851">
    <property type="entry name" value="UvdE"/>
    <property type="match status" value="1"/>
</dbReference>
<keyword evidence="1" id="KW-0540">Nuclease</keyword>
<dbReference type="Gene3D" id="3.20.20.150">
    <property type="entry name" value="Divalent-metal-dependent TIM barrel enzymes"/>
    <property type="match status" value="1"/>
</dbReference>
<dbReference type="GO" id="GO:0004519">
    <property type="term" value="F:endonuclease activity"/>
    <property type="evidence" value="ECO:0007669"/>
    <property type="project" value="UniProtKB-KW"/>
</dbReference>
<evidence type="ECO:0000256" key="3">
    <source>
        <dbReference type="ARBA" id="ARBA00022763"/>
    </source>
</evidence>
<gene>
    <name evidence="7" type="primary">uvsE</name>
    <name evidence="7" type="ORF">P4T90_13265</name>
</gene>
<evidence type="ECO:0000256" key="5">
    <source>
        <dbReference type="ARBA" id="ARBA00022801"/>
    </source>
</evidence>
<dbReference type="PANTHER" id="PTHR31290:SF5">
    <property type="entry name" value="UV-DAMAGE ENDONUCLEASE"/>
    <property type="match status" value="1"/>
</dbReference>
<dbReference type="PANTHER" id="PTHR31290">
    <property type="entry name" value="UV-DAMAGE ENDONUCLEASE"/>
    <property type="match status" value="1"/>
</dbReference>
<evidence type="ECO:0000256" key="2">
    <source>
        <dbReference type="ARBA" id="ARBA00022759"/>
    </source>
</evidence>
<reference evidence="7 8" key="1">
    <citation type="submission" date="2023-03" db="EMBL/GenBank/DDBJ databases">
        <title>Bacillus Genome Sequencing.</title>
        <authorList>
            <person name="Dunlap C."/>
        </authorList>
    </citation>
    <scope>NUCLEOTIDE SEQUENCE [LARGE SCALE GENOMIC DNA]</scope>
    <source>
        <strain evidence="7 8">B-23453</strain>
    </source>
</reference>
<dbReference type="SUPFAM" id="SSF51658">
    <property type="entry name" value="Xylose isomerase-like"/>
    <property type="match status" value="1"/>
</dbReference>